<gene>
    <name evidence="2" type="ORF">D9T17_17075</name>
</gene>
<evidence type="ECO:0000313" key="2">
    <source>
        <dbReference type="EMBL" id="ROU05886.1"/>
    </source>
</evidence>
<dbReference type="RefSeq" id="WP_123648534.1">
    <property type="nucleotide sequence ID" value="NZ_RCTY01000041.1"/>
</dbReference>
<comment type="caution">
    <text evidence="2">The sequence shown here is derived from an EMBL/GenBank/DDBJ whole genome shotgun (WGS) entry which is preliminary data.</text>
</comment>
<accession>A0A3N2REU1</accession>
<feature type="compositionally biased region" description="Low complexity" evidence="1">
    <location>
        <begin position="34"/>
        <end position="51"/>
    </location>
</feature>
<evidence type="ECO:0000313" key="3">
    <source>
        <dbReference type="Proteomes" id="UP000275910"/>
    </source>
</evidence>
<feature type="region of interest" description="Disordered" evidence="1">
    <location>
        <begin position="34"/>
        <end position="59"/>
    </location>
</feature>
<evidence type="ECO:0000256" key="1">
    <source>
        <dbReference type="SAM" id="MobiDB-lite"/>
    </source>
</evidence>
<dbReference type="Proteomes" id="UP000275910">
    <property type="component" value="Unassembled WGS sequence"/>
</dbReference>
<protein>
    <submittedName>
        <fullName evidence="2">Uncharacterized protein</fullName>
    </submittedName>
</protein>
<dbReference type="EMBL" id="RCTY01000041">
    <property type="protein sequence ID" value="ROU05886.1"/>
    <property type="molecule type" value="Genomic_DNA"/>
</dbReference>
<organism evidence="2 3">
    <name type="scientific">Lysobacter enzymogenes</name>
    <dbReference type="NCBI Taxonomy" id="69"/>
    <lineage>
        <taxon>Bacteria</taxon>
        <taxon>Pseudomonadati</taxon>
        <taxon>Pseudomonadota</taxon>
        <taxon>Gammaproteobacteria</taxon>
        <taxon>Lysobacterales</taxon>
        <taxon>Lysobacteraceae</taxon>
        <taxon>Lysobacter</taxon>
    </lineage>
</organism>
<proteinExistence type="predicted"/>
<name>A0A3N2REU1_LYSEN</name>
<reference evidence="2 3" key="1">
    <citation type="submission" date="2018-10" db="EMBL/GenBank/DDBJ databases">
        <title>The genome of Lysobacter enzymogenes OH11.</title>
        <authorList>
            <person name="Liu F."/>
            <person name="Zhao Y."/>
            <person name="Qian G."/>
            <person name="Chen Y."/>
            <person name="Xu H."/>
        </authorList>
    </citation>
    <scope>NUCLEOTIDE SEQUENCE [LARGE SCALE GENOMIC DNA]</scope>
    <source>
        <strain evidence="2 3">OH11</strain>
    </source>
</reference>
<dbReference type="AlphaFoldDB" id="A0A3N2REU1"/>
<sequence>MSQPPDPRRYDRLAVELSRIRDPQALARAIVAAARAHEPASASAEPPSQRQDGPTWIEA</sequence>